<dbReference type="Gene3D" id="3.30.420.10">
    <property type="entry name" value="Ribonuclease H-like superfamily/Ribonuclease H"/>
    <property type="match status" value="1"/>
</dbReference>
<evidence type="ECO:0000256" key="2">
    <source>
        <dbReference type="SAM" id="MobiDB-lite"/>
    </source>
</evidence>
<evidence type="ECO:0000259" key="3">
    <source>
        <dbReference type="PROSITE" id="PS50878"/>
    </source>
</evidence>
<feature type="region of interest" description="Disordered" evidence="2">
    <location>
        <begin position="690"/>
        <end position="725"/>
    </location>
</feature>
<dbReference type="Pfam" id="PF00078">
    <property type="entry name" value="RVT_1"/>
    <property type="match status" value="1"/>
</dbReference>
<feature type="domain" description="Reverse transcriptase" evidence="3">
    <location>
        <begin position="1654"/>
        <end position="1902"/>
    </location>
</feature>
<name>A0A9P1BH65_9DINO</name>
<feature type="coiled-coil region" evidence="1">
    <location>
        <begin position="1178"/>
        <end position="1205"/>
    </location>
</feature>
<dbReference type="EMBL" id="CAMXCT020000011">
    <property type="protein sequence ID" value="CAL1125803.1"/>
    <property type="molecule type" value="Genomic_DNA"/>
</dbReference>
<dbReference type="InterPro" id="IPR012337">
    <property type="entry name" value="RNaseH-like_sf"/>
</dbReference>
<dbReference type="PROSITE" id="PS50878">
    <property type="entry name" value="RT_POL"/>
    <property type="match status" value="1"/>
</dbReference>
<dbReference type="InterPro" id="IPR043502">
    <property type="entry name" value="DNA/RNA_pol_sf"/>
</dbReference>
<keyword evidence="1" id="KW-0175">Coiled coil</keyword>
<evidence type="ECO:0000313" key="5">
    <source>
        <dbReference type="EMBL" id="CAI3972428.1"/>
    </source>
</evidence>
<protein>
    <submittedName>
        <fullName evidence="7">LINE-1 retrotransposable element ORF2 protein</fullName>
    </submittedName>
</protein>
<proteinExistence type="predicted"/>
<comment type="caution">
    <text evidence="5">The sequence shown here is derived from an EMBL/GenBank/DDBJ whole genome shotgun (WGS) entry which is preliminary data.</text>
</comment>
<dbReference type="Proteomes" id="UP001152797">
    <property type="component" value="Unassembled WGS sequence"/>
</dbReference>
<sequence>MDAHPLRLPAWKWEHEAGSMQVPPTGRHRADLDCCWTGGALSSVFSTFPWTRIHVLRRQCTGSLTPDGRFLDQVRGCRRMTLFDAVLEQDMFRCVELCAGIACSSLGLDLAGFRHVCSGEWRSPFVDLHRASECPCGCRRAFSESLLRQRRVYAQLIQLHSAAGTIGYRHLHPIELALLNAMLPPAAWMSHDRPSLRLCLSAIGQLASPMQSVWIGSCVMQQLCTVLELPPVSPFEKLCTLKSQLFGFARDLFPSLAKDPTPVAWTTLTYPDGTQVRVQVQPETTVIELFQAELALSQDATSDQWIDASTGNQLDYSTCVAGLTILVKGDRHSASASSSGLPPWTSDVTPIPVLFEDPEQEDTLEDTEVPPVISETAAERWLAPVPSVGLGLEVASTASADPGHIMDALPGLRHLSGAQLVALVPPLVSDVSSCAMFRRTVVSLEARLAVLANEELAMGDDELNLHLMACIKLSGRTDVQYLDPLLAGMDGKHLGLSMIVTAVLVQGHWMPIVWTAGISDVQVAMWEHADVDVDCLNPLHGLLSASWGRPMFGLACTRRSFARGLCGAASVAFVSHRLLGHDLPSSEAALMSLHQDLKASFADTCRTAPVLLKPWCWGFGQADVIGLTSELLQTHGVPAGQAMLRAKLVVQSLGKLEVQKAVLGIAPWKSLKVLANMQTPPLQMVLPDEQAQHGAAKQPLKGGGKPKKPPQTKKVMPSRPADLDPSKLQLEPGAFCVGQDEPVCQIPFENFGPLAVGVALATYQDALPFLQAGQLLTNHGLALLVLNPPGDVSTALIWSTVRFAARCSMNQEPMIVSGLLVQLGRACVYQFTAKDTPAVVATEAACARITVYQDQWENDWEDFANRPVKHVLSVLQCLQTCRNGDQCTCPCWHPKPDQPPDAVLDVFRRQFFTETGRPVKWDKAAYFAFFVRYVKSLEHGVLTSSGLHGIYVEPKTEDALRPHEDYQVVWLPQLDFGSIVHRAKCEVDCLGLARTGKRYGLRVHVQKFQQLFRRVKPDAVYLAPGTRTLYHCGPWPFGSDRKSVAKTLKACNWECRPLQPVQHVSGGLMWSVQAVDEPPVRVLSMQHGQVVITCPDQKTAAPAMPDQVVGHASTLDLCRQTDAAGQDPWLTNDPWSKAVSNVSPMPAGPPAQPVLQELEQRIEQSILSRLPATDKMEVDDQDQRLQMLEAQVHQLTTRQASLETTVQDNHQQNTAQVQSLQQQMKVQLDLQTHQMQSMLTDQMARIETILAKKVTQGRPRSIRAFLMFLLVLTSCRIGEARVPGPDDCTWKLGCCNPSGLQGKHHVLSGIKADVLAVSETHLTKQAKIGLSHSFRSHQSQYKHVLAGAPMAPRSSASDAGQWAGVAFTSSCPCRTLATPWPSDLYETGRLQFGAFYTPADWISGAVVYGYPEGRSHPHAHSKTEAILDFAWTRLCAQPGPRLGSVIAYMELAYGIQFFEPLDLAHPSVSGGLLLVFRDVARPSAEPVESILHKVEVRVSCVDHADCAVEFESPVQLDPSQPLWISGHAHDIVHAEHDKAWLQDVSEVHAQDPCVQSQLVGDLQTLFEAFHEQWRRRWCKHDGVPFDRWTELLDFAKQVVRPTVTPHLAVDSTLLHAEVLRKKKSAATGLDGVSRQDLVQADAATLHSLTLMFRRAEHDGVWPAQLIAGKVHSLAKTEHAAGVGDYRPITIFGLSYRVWSSIQSRYLLDFADQWVDDSVFGNRKGRQASELWMQLLVEIEQAYTSSQGVAGVAADIEKCFNCIPRFPALCLAVLVGTPHEVTTAWSGALANMCRHFKVRDSYSQGFLTSTGLAEGCGLSVYGMLLIDHLFACWMRFQAPSVRCLTYVDDWQTLTSDAAAAIRQLALLEQFAGMVDLTIDRRKTFGWATCPDMRRQLSHFGVSRQYTNRTLAQRISDLDGFWSKLKASRAKHAAKIFMLRAVAWPRGLHAVASAPVGDQTWLALRRSAVKALGWQKPGINPAVLLSLVEYMVDPQFTAIAWTIWTFRTVRVHCSPDFWAVNVAPLAHGDLDLPPNSPASIALARAQSLGLSVERSGRVRDQFGSFCLQTGNMAEIDLRLQWAWKLVVSQKVAHRLDFHGLWQVDLAATRRALTMLGPDDQALYRLGLAGGLYTESYKAKWTDQADSCPWCGQQDTLRHRFWECPQHQDLRVELAPDVLPLLEDLPPVLALRGWAVLPPTWHSWTQLLVDLPPCPSGFGVVFAKGVWNDVFTDGSCLCQASPLYRCAAWSSALVPPFGSDWVPGGVQVVGASYLPGLCQTAFRAELYAVAHTLHQAAEQDVAVRIWTDCRGVIARFSLLVWGHKRLKVNASNADLWQWILQSVERVGRHRIDLRKVPAHRRLASATSRFEAWMFFHNDYADRAARYSNQSRPPEFWALWESHVQAVFAADRIFQQVKELHLAVGRRQVQGSVNSSGEPASGPVRQTREFVAHFELGSWDGRLQPRVARLFGTTIIQRISNWFFARLAVGTAEIGWVTFAQLYLDFQLTFGHPGPLRVRQQWVDVDQRPYITAESYTFKQRTKWFRQCLKHLWKEAGVQVAMDQCRPASPTIQVFLPAASLPWDAFALAEVDRWLGRHLTDPCVRSAEALCSLPVATQSGSMRLAL</sequence>
<accession>A0A9P1BH65</accession>
<dbReference type="InterPro" id="IPR000477">
    <property type="entry name" value="RT_dom"/>
</dbReference>
<dbReference type="InterPro" id="IPR036397">
    <property type="entry name" value="RNaseH_sf"/>
</dbReference>
<feature type="domain" description="RNase H type-1" evidence="4">
    <location>
        <begin position="2221"/>
        <end position="2386"/>
    </location>
</feature>
<evidence type="ECO:0000313" key="8">
    <source>
        <dbReference type="Proteomes" id="UP001152797"/>
    </source>
</evidence>
<evidence type="ECO:0000313" key="6">
    <source>
        <dbReference type="EMBL" id="CAL1125803.1"/>
    </source>
</evidence>
<organism evidence="5">
    <name type="scientific">Cladocopium goreaui</name>
    <dbReference type="NCBI Taxonomy" id="2562237"/>
    <lineage>
        <taxon>Eukaryota</taxon>
        <taxon>Sar</taxon>
        <taxon>Alveolata</taxon>
        <taxon>Dinophyceae</taxon>
        <taxon>Suessiales</taxon>
        <taxon>Symbiodiniaceae</taxon>
        <taxon>Cladocopium</taxon>
    </lineage>
</organism>
<dbReference type="GO" id="GO:0003676">
    <property type="term" value="F:nucleic acid binding"/>
    <property type="evidence" value="ECO:0007669"/>
    <property type="project" value="InterPro"/>
</dbReference>
<reference evidence="5" key="1">
    <citation type="submission" date="2022-10" db="EMBL/GenBank/DDBJ databases">
        <authorList>
            <person name="Chen Y."/>
            <person name="Dougan E. K."/>
            <person name="Chan C."/>
            <person name="Rhodes N."/>
            <person name="Thang M."/>
        </authorList>
    </citation>
    <scope>NUCLEOTIDE SEQUENCE</scope>
</reference>
<evidence type="ECO:0000259" key="4">
    <source>
        <dbReference type="PROSITE" id="PS50879"/>
    </source>
</evidence>
<gene>
    <name evidence="5" type="ORF">C1SCF055_LOCUS1014</name>
</gene>
<keyword evidence="8" id="KW-1185">Reference proteome</keyword>
<dbReference type="SUPFAM" id="SSF53098">
    <property type="entry name" value="Ribonuclease H-like"/>
    <property type="match status" value="1"/>
</dbReference>
<evidence type="ECO:0000313" key="7">
    <source>
        <dbReference type="EMBL" id="CAL4759740.1"/>
    </source>
</evidence>
<evidence type="ECO:0000256" key="1">
    <source>
        <dbReference type="SAM" id="Coils"/>
    </source>
</evidence>
<dbReference type="GO" id="GO:0004523">
    <property type="term" value="F:RNA-DNA hybrid ribonuclease activity"/>
    <property type="evidence" value="ECO:0007669"/>
    <property type="project" value="InterPro"/>
</dbReference>
<dbReference type="EMBL" id="CAMXCT030000011">
    <property type="protein sequence ID" value="CAL4759740.1"/>
    <property type="molecule type" value="Genomic_DNA"/>
</dbReference>
<dbReference type="Pfam" id="PF00075">
    <property type="entry name" value="RNase_H"/>
    <property type="match status" value="1"/>
</dbReference>
<dbReference type="SUPFAM" id="SSF56672">
    <property type="entry name" value="DNA/RNA polymerases"/>
    <property type="match status" value="1"/>
</dbReference>
<dbReference type="PROSITE" id="PS50879">
    <property type="entry name" value="RNASE_H_1"/>
    <property type="match status" value="1"/>
</dbReference>
<dbReference type="EMBL" id="CAMXCT010000011">
    <property type="protein sequence ID" value="CAI3972428.1"/>
    <property type="molecule type" value="Genomic_DNA"/>
</dbReference>
<reference evidence="6" key="2">
    <citation type="submission" date="2024-04" db="EMBL/GenBank/DDBJ databases">
        <authorList>
            <person name="Chen Y."/>
            <person name="Shah S."/>
            <person name="Dougan E. K."/>
            <person name="Thang M."/>
            <person name="Chan C."/>
        </authorList>
    </citation>
    <scope>NUCLEOTIDE SEQUENCE [LARGE SCALE GENOMIC DNA]</scope>
</reference>
<dbReference type="InterPro" id="IPR002156">
    <property type="entry name" value="RNaseH_domain"/>
</dbReference>